<sequence length="110" mass="12876">MTQTPQPPEPLENRVANLERNMTDLRAAAEALLQTAQIHQRNFETVSTELQSLRQRQLESDRRFEIMLAELRQIKIESDARFNSLQSEIQGLQTENQRILDRLFNQQNGE</sequence>
<reference evidence="1" key="1">
    <citation type="submission" date="2016-04" db="EMBL/GenBank/DDBJ databases">
        <authorList>
            <person name="Tabuchi Yagui T.R."/>
        </authorList>
    </citation>
    <scope>NUCLEOTIDE SEQUENCE [LARGE SCALE GENOMIC DNA]</scope>
    <source>
        <strain evidence="1">NIES-26</strain>
    </source>
</reference>
<evidence type="ECO:0000313" key="1">
    <source>
        <dbReference type="EMBL" id="RCJ17387.1"/>
    </source>
</evidence>
<dbReference type="EMBL" id="LXQD01000357">
    <property type="protein sequence ID" value="RCJ17387.1"/>
    <property type="molecule type" value="Genomic_DNA"/>
</dbReference>
<name>A0A367PZP3_9NOSO</name>
<dbReference type="Proteomes" id="UP000252107">
    <property type="component" value="Unassembled WGS sequence"/>
</dbReference>
<evidence type="ECO:0000313" key="2">
    <source>
        <dbReference type="Proteomes" id="UP000252107"/>
    </source>
</evidence>
<dbReference type="Gene3D" id="1.20.5.170">
    <property type="match status" value="1"/>
</dbReference>
<accession>A0A367PZP3</accession>
<comment type="caution">
    <text evidence="1">The sequence shown here is derived from an EMBL/GenBank/DDBJ whole genome shotgun (WGS) entry which is preliminary data.</text>
</comment>
<organism evidence="1 2">
    <name type="scientific">Nostoc minutum NIES-26</name>
    <dbReference type="NCBI Taxonomy" id="1844469"/>
    <lineage>
        <taxon>Bacteria</taxon>
        <taxon>Bacillati</taxon>
        <taxon>Cyanobacteriota</taxon>
        <taxon>Cyanophyceae</taxon>
        <taxon>Nostocales</taxon>
        <taxon>Nostocaceae</taxon>
        <taxon>Nostoc</taxon>
    </lineage>
</organism>
<keyword evidence="2" id="KW-1185">Reference proteome</keyword>
<proteinExistence type="predicted"/>
<protein>
    <submittedName>
        <fullName evidence="1">Uncharacterized protein</fullName>
    </submittedName>
</protein>
<gene>
    <name evidence="1" type="ORF">A6770_34070</name>
</gene>
<dbReference type="AlphaFoldDB" id="A0A367PZP3"/>